<dbReference type="OrthoDB" id="10004439at2759"/>
<proteinExistence type="predicted"/>
<dbReference type="PROSITE" id="PS00135">
    <property type="entry name" value="TRYPSIN_SER"/>
    <property type="match status" value="1"/>
</dbReference>
<dbReference type="InterPro" id="IPR050127">
    <property type="entry name" value="Serine_Proteases_S1"/>
</dbReference>
<dbReference type="InterPro" id="IPR001254">
    <property type="entry name" value="Trypsin_dom"/>
</dbReference>
<dbReference type="AlphaFoldDB" id="A0A2A3EH64"/>
<dbReference type="CDD" id="cd00190">
    <property type="entry name" value="Tryp_SPc"/>
    <property type="match status" value="1"/>
</dbReference>
<sequence length="591" mass="67686">MSVTCHNVSHHNLTSSIEILEMHQREHGAVRLLVHFIAVNLRLFLQRSAYVMNMPELLFPAHISSHSGNRTFVTNGNNSISWQRVVGQDSVVEQLPKNRSTKLSYFTNWSEWSVCDRHCTQNRVRRCREKKKCGTTILKEERTCQHNRKSRWRRCKQHQRRGHRQNDKFHIIQMPKKEAAPRQGRQRGKDQSVGYYGKWSKWSPCTRLCTTQRHRWCKKPGICGRDVIRESAYCYVEGSFCQRWIHRKIRGNQEEDDTVLDEFELNPNTVDSFIPEKNSNIWKCGVPSIQKTSRLSYFTRIIGGRPSTPGSWPWQVAVLNRFREAFCGGTLVSPRWVLTAAHCIRKRLYVRIGEHDLTVKEGTELELRVLNVDSVTIHPEYDADTVDNDVAMLRLPVTLTASPSRGIACLPAPNQPLPANQLCTIIGWGKSRVTDDFGTDILHEARIPIVSSEACRDVYVDYRITDNMFCAGYRRGKMDSCAGDSGGPLLCQDPRRPNRPWTIFGITSFGEGCGKRGKFGIYARMSNYVRWISKIDSATFGAVIKRNGLKIVSQQHLEYSALYLIGIPFQLNLHLEKSISGCCSMNLEGKI</sequence>
<name>A0A2A3EH64_APICC</name>
<dbReference type="InterPro" id="IPR001314">
    <property type="entry name" value="Peptidase_S1A"/>
</dbReference>
<dbReference type="STRING" id="94128.A0A2A3EH64"/>
<feature type="domain" description="Peptidase S1" evidence="9">
    <location>
        <begin position="301"/>
        <end position="537"/>
    </location>
</feature>
<organism evidence="10 11">
    <name type="scientific">Apis cerana cerana</name>
    <name type="common">Oriental honeybee</name>
    <dbReference type="NCBI Taxonomy" id="94128"/>
    <lineage>
        <taxon>Eukaryota</taxon>
        <taxon>Metazoa</taxon>
        <taxon>Ecdysozoa</taxon>
        <taxon>Arthropoda</taxon>
        <taxon>Hexapoda</taxon>
        <taxon>Insecta</taxon>
        <taxon>Pterygota</taxon>
        <taxon>Neoptera</taxon>
        <taxon>Endopterygota</taxon>
        <taxon>Hymenoptera</taxon>
        <taxon>Apocrita</taxon>
        <taxon>Aculeata</taxon>
        <taxon>Apoidea</taxon>
        <taxon>Anthophila</taxon>
        <taxon>Apidae</taxon>
        <taxon>Apis</taxon>
    </lineage>
</organism>
<dbReference type="Pfam" id="PF00089">
    <property type="entry name" value="Trypsin"/>
    <property type="match status" value="1"/>
</dbReference>
<dbReference type="GO" id="GO:0005615">
    <property type="term" value="C:extracellular space"/>
    <property type="evidence" value="ECO:0007669"/>
    <property type="project" value="TreeGrafter"/>
</dbReference>
<dbReference type="GO" id="GO:0004252">
    <property type="term" value="F:serine-type endopeptidase activity"/>
    <property type="evidence" value="ECO:0007669"/>
    <property type="project" value="InterPro"/>
</dbReference>
<dbReference type="EMBL" id="KZ288263">
    <property type="protein sequence ID" value="PBC30341.1"/>
    <property type="molecule type" value="Genomic_DNA"/>
</dbReference>
<evidence type="ECO:0000256" key="3">
    <source>
        <dbReference type="ARBA" id="ARBA00022670"/>
    </source>
</evidence>
<feature type="region of interest" description="Disordered" evidence="8">
    <location>
        <begin position="152"/>
        <end position="192"/>
    </location>
</feature>
<dbReference type="PROSITE" id="PS50240">
    <property type="entry name" value="TRYPSIN_DOM"/>
    <property type="match status" value="1"/>
</dbReference>
<dbReference type="SMART" id="SM00209">
    <property type="entry name" value="TSP1"/>
    <property type="match status" value="2"/>
</dbReference>
<keyword evidence="5 7" id="KW-0720">Serine protease</keyword>
<dbReference type="FunFam" id="2.40.10.10:FF:000003">
    <property type="entry name" value="Transmembrane serine protease 3"/>
    <property type="match status" value="1"/>
</dbReference>
<keyword evidence="6" id="KW-1015">Disulfide bond</keyword>
<keyword evidence="3 7" id="KW-0645">Protease</keyword>
<dbReference type="PRINTS" id="PR00722">
    <property type="entry name" value="CHYMOTRYPSIN"/>
</dbReference>
<feature type="compositionally biased region" description="Basic residues" evidence="8">
    <location>
        <begin position="152"/>
        <end position="163"/>
    </location>
</feature>
<evidence type="ECO:0000259" key="9">
    <source>
        <dbReference type="PROSITE" id="PS50240"/>
    </source>
</evidence>
<dbReference type="Proteomes" id="UP000242457">
    <property type="component" value="Unassembled WGS sequence"/>
</dbReference>
<reference evidence="10 11" key="1">
    <citation type="submission" date="2014-07" db="EMBL/GenBank/DDBJ databases">
        <title>Genomic and transcriptomic analysis on Apis cerana provide comprehensive insights into honey bee biology.</title>
        <authorList>
            <person name="Diao Q."/>
            <person name="Sun L."/>
            <person name="Zheng H."/>
            <person name="Zheng H."/>
            <person name="Xu S."/>
            <person name="Wang S."/>
            <person name="Zeng Z."/>
            <person name="Hu F."/>
            <person name="Su S."/>
            <person name="Wu J."/>
        </authorList>
    </citation>
    <scope>NUCLEOTIDE SEQUENCE [LARGE SCALE GENOMIC DNA]</scope>
    <source>
        <tissue evidence="10">Pupae without intestine</tissue>
    </source>
</reference>
<dbReference type="InterPro" id="IPR009003">
    <property type="entry name" value="Peptidase_S1_PA"/>
</dbReference>
<protein>
    <submittedName>
        <fullName evidence="10">Chymotrypsinogen B</fullName>
    </submittedName>
</protein>
<comment type="subcellular location">
    <subcellularLocation>
        <location evidence="1">Secreted</location>
    </subcellularLocation>
</comment>
<dbReference type="SMART" id="SM00020">
    <property type="entry name" value="Tryp_SPc"/>
    <property type="match status" value="1"/>
</dbReference>
<keyword evidence="4 7" id="KW-0378">Hydrolase</keyword>
<evidence type="ECO:0000256" key="1">
    <source>
        <dbReference type="ARBA" id="ARBA00004613"/>
    </source>
</evidence>
<dbReference type="InterPro" id="IPR000884">
    <property type="entry name" value="TSP1_rpt"/>
</dbReference>
<evidence type="ECO:0000256" key="2">
    <source>
        <dbReference type="ARBA" id="ARBA00022525"/>
    </source>
</evidence>
<dbReference type="SUPFAM" id="SSF50494">
    <property type="entry name" value="Trypsin-like serine proteases"/>
    <property type="match status" value="1"/>
</dbReference>
<dbReference type="GO" id="GO:0006508">
    <property type="term" value="P:proteolysis"/>
    <property type="evidence" value="ECO:0007669"/>
    <property type="project" value="UniProtKB-KW"/>
</dbReference>
<evidence type="ECO:0000256" key="4">
    <source>
        <dbReference type="ARBA" id="ARBA00022801"/>
    </source>
</evidence>
<evidence type="ECO:0000256" key="5">
    <source>
        <dbReference type="ARBA" id="ARBA00022825"/>
    </source>
</evidence>
<dbReference type="InterPro" id="IPR033116">
    <property type="entry name" value="TRYPSIN_SER"/>
</dbReference>
<evidence type="ECO:0000256" key="7">
    <source>
        <dbReference type="RuleBase" id="RU363034"/>
    </source>
</evidence>
<evidence type="ECO:0000313" key="11">
    <source>
        <dbReference type="Proteomes" id="UP000242457"/>
    </source>
</evidence>
<dbReference type="InterPro" id="IPR043504">
    <property type="entry name" value="Peptidase_S1_PA_chymotrypsin"/>
</dbReference>
<keyword evidence="11" id="KW-1185">Reference proteome</keyword>
<dbReference type="InterPro" id="IPR018114">
    <property type="entry name" value="TRYPSIN_HIS"/>
</dbReference>
<dbReference type="PANTHER" id="PTHR24264:SF65">
    <property type="entry name" value="SRCR DOMAIN-CONTAINING PROTEIN"/>
    <property type="match status" value="1"/>
</dbReference>
<evidence type="ECO:0000256" key="6">
    <source>
        <dbReference type="ARBA" id="ARBA00023157"/>
    </source>
</evidence>
<evidence type="ECO:0000313" key="10">
    <source>
        <dbReference type="EMBL" id="PBC30341.1"/>
    </source>
</evidence>
<gene>
    <name evidence="10" type="ORF">APICC_06302</name>
</gene>
<dbReference type="PANTHER" id="PTHR24264">
    <property type="entry name" value="TRYPSIN-RELATED"/>
    <property type="match status" value="1"/>
</dbReference>
<accession>A0A2A3EH64</accession>
<feature type="compositionally biased region" description="Basic and acidic residues" evidence="8">
    <location>
        <begin position="164"/>
        <end position="180"/>
    </location>
</feature>
<keyword evidence="2" id="KW-0964">Secreted</keyword>
<dbReference type="PROSITE" id="PS00134">
    <property type="entry name" value="TRYPSIN_HIS"/>
    <property type="match status" value="1"/>
</dbReference>
<dbReference type="Gene3D" id="2.40.10.10">
    <property type="entry name" value="Trypsin-like serine proteases"/>
    <property type="match status" value="1"/>
</dbReference>
<evidence type="ECO:0000256" key="8">
    <source>
        <dbReference type="SAM" id="MobiDB-lite"/>
    </source>
</evidence>